<dbReference type="RefSeq" id="WP_093330182.1">
    <property type="nucleotide sequence ID" value="NZ_FOXP01000001.1"/>
</dbReference>
<dbReference type="GO" id="GO:0005886">
    <property type="term" value="C:plasma membrane"/>
    <property type="evidence" value="ECO:0007669"/>
    <property type="project" value="TreeGrafter"/>
</dbReference>
<evidence type="ECO:0000259" key="6">
    <source>
        <dbReference type="Pfam" id="PF01957"/>
    </source>
</evidence>
<reference evidence="7 8" key="1">
    <citation type="submission" date="2016-10" db="EMBL/GenBank/DDBJ databases">
        <authorList>
            <person name="de Groot N.N."/>
        </authorList>
    </citation>
    <scope>NUCLEOTIDE SEQUENCE [LARGE SCALE GENOMIC DNA]</scope>
    <source>
        <strain evidence="7 8">CGMCC 1.9113</strain>
    </source>
</reference>
<feature type="transmembrane region" description="Helical" evidence="5">
    <location>
        <begin position="54"/>
        <end position="72"/>
    </location>
</feature>
<organism evidence="7 8">
    <name type="scientific">Sphingomonas rubra</name>
    <dbReference type="NCBI Taxonomy" id="634430"/>
    <lineage>
        <taxon>Bacteria</taxon>
        <taxon>Pseudomonadati</taxon>
        <taxon>Pseudomonadota</taxon>
        <taxon>Alphaproteobacteria</taxon>
        <taxon>Sphingomonadales</taxon>
        <taxon>Sphingomonadaceae</taxon>
        <taxon>Sphingomonas</taxon>
    </lineage>
</organism>
<keyword evidence="8" id="KW-1185">Reference proteome</keyword>
<dbReference type="OrthoDB" id="9810336at2"/>
<dbReference type="AlphaFoldDB" id="A0A1I5PUW4"/>
<dbReference type="EMBL" id="FOXP01000001">
    <property type="protein sequence ID" value="SFP37426.1"/>
    <property type="molecule type" value="Genomic_DNA"/>
</dbReference>
<dbReference type="InterPro" id="IPR012340">
    <property type="entry name" value="NA-bd_OB-fold"/>
</dbReference>
<evidence type="ECO:0000256" key="4">
    <source>
        <dbReference type="ARBA" id="ARBA00023136"/>
    </source>
</evidence>
<evidence type="ECO:0000256" key="3">
    <source>
        <dbReference type="ARBA" id="ARBA00022989"/>
    </source>
</evidence>
<gene>
    <name evidence="7" type="ORF">SAMN04488241_101223</name>
</gene>
<keyword evidence="3 5" id="KW-1133">Transmembrane helix</keyword>
<protein>
    <recommendedName>
        <fullName evidence="6">NfeD-like C-terminal domain-containing protein</fullName>
    </recommendedName>
</protein>
<evidence type="ECO:0000256" key="1">
    <source>
        <dbReference type="ARBA" id="ARBA00004141"/>
    </source>
</evidence>
<proteinExistence type="predicted"/>
<dbReference type="PANTHER" id="PTHR33507">
    <property type="entry name" value="INNER MEMBRANE PROTEIN YBBJ"/>
    <property type="match status" value="1"/>
</dbReference>
<evidence type="ECO:0000256" key="2">
    <source>
        <dbReference type="ARBA" id="ARBA00022692"/>
    </source>
</evidence>
<name>A0A1I5PUW4_9SPHN</name>
<feature type="transmembrane region" description="Helical" evidence="5">
    <location>
        <begin position="6"/>
        <end position="23"/>
    </location>
</feature>
<dbReference type="InterPro" id="IPR052165">
    <property type="entry name" value="Membrane_assoc_protease"/>
</dbReference>
<comment type="subcellular location">
    <subcellularLocation>
        <location evidence="1">Membrane</location>
        <topology evidence="1">Multi-pass membrane protein</topology>
    </subcellularLocation>
</comment>
<dbReference type="Gene3D" id="2.40.50.140">
    <property type="entry name" value="Nucleic acid-binding proteins"/>
    <property type="match status" value="1"/>
</dbReference>
<evidence type="ECO:0000313" key="7">
    <source>
        <dbReference type="EMBL" id="SFP37426.1"/>
    </source>
</evidence>
<dbReference type="Pfam" id="PF01957">
    <property type="entry name" value="NfeD"/>
    <property type="match status" value="1"/>
</dbReference>
<evidence type="ECO:0000313" key="8">
    <source>
        <dbReference type="Proteomes" id="UP000199586"/>
    </source>
</evidence>
<dbReference type="PANTHER" id="PTHR33507:SF3">
    <property type="entry name" value="INNER MEMBRANE PROTEIN YBBJ"/>
    <property type="match status" value="1"/>
</dbReference>
<dbReference type="Proteomes" id="UP000199586">
    <property type="component" value="Unassembled WGS sequence"/>
</dbReference>
<feature type="domain" description="NfeD-like C-terminal" evidence="6">
    <location>
        <begin position="93"/>
        <end position="146"/>
    </location>
</feature>
<accession>A0A1I5PUW4</accession>
<sequence>MSLDAIGGAGGGWLLAALLLGIAELLVPGVFLIFLAIAAAVTGLASFALPELPLTAQLASFAAWSVVAVLVGRRWYADYPVEGGDAHLNDRASRLIGERVTVAVAIEHGRGRVVVGDGTWPATGPDLPVGASARIVAVKDGVVEVEAITLPST</sequence>
<keyword evidence="4 5" id="KW-0472">Membrane</keyword>
<feature type="transmembrane region" description="Helical" evidence="5">
    <location>
        <begin position="30"/>
        <end position="48"/>
    </location>
</feature>
<dbReference type="InterPro" id="IPR002810">
    <property type="entry name" value="NfeD-like_C"/>
</dbReference>
<keyword evidence="2 5" id="KW-0812">Transmembrane</keyword>
<dbReference type="STRING" id="634430.SAMN04488241_101223"/>
<evidence type="ECO:0000256" key="5">
    <source>
        <dbReference type="SAM" id="Phobius"/>
    </source>
</evidence>